<organism evidence="1 2">
    <name type="scientific">Chromobacterium sinusclupearum</name>
    <dbReference type="NCBI Taxonomy" id="2077146"/>
    <lineage>
        <taxon>Bacteria</taxon>
        <taxon>Pseudomonadati</taxon>
        <taxon>Pseudomonadota</taxon>
        <taxon>Betaproteobacteria</taxon>
        <taxon>Neisseriales</taxon>
        <taxon>Chromobacteriaceae</taxon>
        <taxon>Chromobacterium</taxon>
    </lineage>
</organism>
<gene>
    <name evidence="1" type="ORF">C2134_09905</name>
</gene>
<protein>
    <recommendedName>
        <fullName evidence="3">Phosphonate metabolism protein</fullName>
    </recommendedName>
</protein>
<dbReference type="Gene3D" id="3.90.1140.10">
    <property type="entry name" value="Cyclic phosphodiesterase"/>
    <property type="match status" value="1"/>
</dbReference>
<dbReference type="AlphaFoldDB" id="A0A2K4MP08"/>
<reference evidence="1 2" key="1">
    <citation type="submission" date="2018-01" db="EMBL/GenBank/DDBJ databases">
        <title>Genomic Sequence of Chromobacterium MWU13-2610 from wild cranberry bogs within the Cape Cod National Seashore.</title>
        <authorList>
            <person name="O'Hara-Hanley K."/>
            <person name="Soby S."/>
            <person name="Harrison A."/>
        </authorList>
    </citation>
    <scope>NUCLEOTIDE SEQUENCE [LARGE SCALE GENOMIC DNA]</scope>
    <source>
        <strain evidence="1 2">MWU13-2610</strain>
    </source>
</reference>
<accession>A0A2K4MP08</accession>
<proteinExistence type="predicted"/>
<evidence type="ECO:0000313" key="1">
    <source>
        <dbReference type="EMBL" id="POA98810.1"/>
    </source>
</evidence>
<evidence type="ECO:0008006" key="3">
    <source>
        <dbReference type="Google" id="ProtNLM"/>
    </source>
</evidence>
<evidence type="ECO:0000313" key="2">
    <source>
        <dbReference type="Proteomes" id="UP000236416"/>
    </source>
</evidence>
<sequence>MTRYAVYYAPKPGSPLWRAGCQWLGGDAASGKALTQPEIAGIDAGVLATLTRGAARYGWHATLKAPFPLRSDVQADTLLRHAAELAVAFRPFALNLQVDWLDSFLALRPAEAAPELDELAAACAVALEPLADRGAPLKPRAGLDPRQQALYRRWGYPYVFEQFRFHMTLSDTLPKESPQAKVLEQGARRHFAGVLNAHTVDGIAVFVEREQGGPFHYLAYCGFDGEVTRYGD</sequence>
<dbReference type="EMBL" id="PPTF01000035">
    <property type="protein sequence ID" value="POA98810.1"/>
    <property type="molecule type" value="Genomic_DNA"/>
</dbReference>
<dbReference type="Proteomes" id="UP000236416">
    <property type="component" value="Unassembled WGS sequence"/>
</dbReference>
<keyword evidence="2" id="KW-1185">Reference proteome</keyword>
<dbReference type="InterPro" id="IPR009389">
    <property type="entry name" value="DUF1045"/>
</dbReference>
<comment type="caution">
    <text evidence="1">The sequence shown here is derived from an EMBL/GenBank/DDBJ whole genome shotgun (WGS) entry which is preliminary data.</text>
</comment>
<dbReference type="Pfam" id="PF06299">
    <property type="entry name" value="DUF1045"/>
    <property type="match status" value="1"/>
</dbReference>
<dbReference type="RefSeq" id="WP_103319665.1">
    <property type="nucleotide sequence ID" value="NZ_PPTF01000035.1"/>
</dbReference>
<name>A0A2K4MP08_9NEIS</name>